<name>A0ABT0MGE8_9GAMM</name>
<proteinExistence type="predicted"/>
<sequence>MNIRTGTSWRLLAAAMLMSAPVLCAISPQAEAQRRAGGHVGGGHAGTARASAPTSVNHQAMRGSGSGGHPSAATRPGDGGHGINSDASRTANYSANQDVNRNTNINNNTNINRNVNVNIDDHDHWNDWDDRPFATAAAVTAGVAVTSAVIGSIVYSVPPSCTTVIVDGIGYSQCGSTWYQPRYSGTTVQYVVVNPP</sequence>
<comment type="caution">
    <text evidence="3">The sequence shown here is derived from an EMBL/GenBank/DDBJ whole genome shotgun (WGS) entry which is preliminary data.</text>
</comment>
<evidence type="ECO:0000256" key="2">
    <source>
        <dbReference type="SAM" id="SignalP"/>
    </source>
</evidence>
<dbReference type="Proteomes" id="UP001431217">
    <property type="component" value="Unassembled WGS sequence"/>
</dbReference>
<reference evidence="3 4" key="1">
    <citation type="submission" date="2022-05" db="EMBL/GenBank/DDBJ databases">
        <title>Luteimonas sp. SX5, whole genome shotgun sequencing project.</title>
        <authorList>
            <person name="Zhao G."/>
            <person name="Shen L."/>
        </authorList>
    </citation>
    <scope>NUCLEOTIDE SEQUENCE [LARGE SCALE GENOMIC DNA]</scope>
    <source>
        <strain evidence="3 4">SX5</strain>
    </source>
</reference>
<dbReference type="EMBL" id="JAMBEP010000001">
    <property type="protein sequence ID" value="MCL1633962.1"/>
    <property type="molecule type" value="Genomic_DNA"/>
</dbReference>
<evidence type="ECO:0000313" key="4">
    <source>
        <dbReference type="Proteomes" id="UP001431217"/>
    </source>
</evidence>
<organism evidence="3 4">
    <name type="scientific">Luteimonas galliterrae</name>
    <dbReference type="NCBI Taxonomy" id="2940486"/>
    <lineage>
        <taxon>Bacteria</taxon>
        <taxon>Pseudomonadati</taxon>
        <taxon>Pseudomonadota</taxon>
        <taxon>Gammaproteobacteria</taxon>
        <taxon>Lysobacterales</taxon>
        <taxon>Lysobacteraceae</taxon>
        <taxon>Luteimonas</taxon>
    </lineage>
</organism>
<feature type="chain" id="PRO_5045484040" evidence="2">
    <location>
        <begin position="25"/>
        <end position="196"/>
    </location>
</feature>
<accession>A0ABT0MGE8</accession>
<evidence type="ECO:0000256" key="1">
    <source>
        <dbReference type="SAM" id="MobiDB-lite"/>
    </source>
</evidence>
<feature type="region of interest" description="Disordered" evidence="1">
    <location>
        <begin position="35"/>
        <end position="89"/>
    </location>
</feature>
<evidence type="ECO:0000313" key="3">
    <source>
        <dbReference type="EMBL" id="MCL1633962.1"/>
    </source>
</evidence>
<feature type="signal peptide" evidence="2">
    <location>
        <begin position="1"/>
        <end position="24"/>
    </location>
</feature>
<gene>
    <name evidence="3" type="ORF">M2650_04805</name>
</gene>
<keyword evidence="2" id="KW-0732">Signal</keyword>
<protein>
    <submittedName>
        <fullName evidence="3">DUF6515 family protein</fullName>
    </submittedName>
</protein>
<keyword evidence="4" id="KW-1185">Reference proteome</keyword>
<dbReference type="RefSeq" id="WP_249471901.1">
    <property type="nucleotide sequence ID" value="NZ_JAMBEP010000001.1"/>
</dbReference>